<protein>
    <recommendedName>
        <fullName evidence="1">Novel toxin 10 domain-containing protein</fullName>
    </recommendedName>
</protein>
<gene>
    <name evidence="2" type="ORF">FKY71_18960</name>
</gene>
<evidence type="ECO:0000313" key="3">
    <source>
        <dbReference type="Proteomes" id="UP000315400"/>
    </source>
</evidence>
<dbReference type="Pfam" id="PF15520">
    <property type="entry name" value="Ntox10"/>
    <property type="match status" value="1"/>
</dbReference>
<reference evidence="2 3" key="1">
    <citation type="submission" date="2019-06" db="EMBL/GenBank/DDBJ databases">
        <title>Metagenome assembled Genome of Spiribacter salinus SL48-SHIP from the microbial mat of Salt Lake 48 (Novosibirsk region, Russia).</title>
        <authorList>
            <person name="Shipova A."/>
            <person name="Rozanov A.S."/>
            <person name="Bryanskaya A.V."/>
            <person name="Peltek S.E."/>
        </authorList>
    </citation>
    <scope>NUCLEOTIDE SEQUENCE [LARGE SCALE GENOMIC DNA]</scope>
    <source>
        <strain evidence="2">SL48-SHIP-2</strain>
    </source>
</reference>
<accession>A0A540V7U0</accession>
<organism evidence="2 3">
    <name type="scientific">Spiribacter salinus</name>
    <dbReference type="NCBI Taxonomy" id="1335746"/>
    <lineage>
        <taxon>Bacteria</taxon>
        <taxon>Pseudomonadati</taxon>
        <taxon>Pseudomonadota</taxon>
        <taxon>Gammaproteobacteria</taxon>
        <taxon>Chromatiales</taxon>
        <taxon>Ectothiorhodospiraceae</taxon>
        <taxon>Spiribacter</taxon>
    </lineage>
</organism>
<evidence type="ECO:0000313" key="2">
    <source>
        <dbReference type="EMBL" id="TQE92839.1"/>
    </source>
</evidence>
<dbReference type="Proteomes" id="UP000315400">
    <property type="component" value="Unassembled WGS sequence"/>
</dbReference>
<dbReference type="AlphaFoldDB" id="A0A540V7U0"/>
<feature type="domain" description="Novel toxin 10" evidence="1">
    <location>
        <begin position="227"/>
        <end position="378"/>
    </location>
</feature>
<name>A0A540V7U0_9GAMM</name>
<comment type="caution">
    <text evidence="2">The sequence shown here is derived from an EMBL/GenBank/DDBJ whole genome shotgun (WGS) entry which is preliminary data.</text>
</comment>
<sequence>MNFFDPSGLDFVEWRGDEAWWVPESDGFLRNPDRPEQAVRIGTRSSRLEGFIELEPEIAAATGNEFVDFELLNARAKRLLTGDLRGSRIRGRLITDEVDRAAGGSGPNAVGRIFREDARAASNAALAGTADGFVNAAANTVTVGQAGDLRLVTSGAEAVGLEIDEEARSISQTTTRVGGEIVIGIGSGGLGNASRAGQAVRVLDLAQGGSDVVVGSADIAINGANTGNVTQTTLGLVGVSANAAGTIVDAARRQRRAAQQVDVQVNNPVPSRTARVVDAEVLDDAQRLGPPRADDAFVTSADDLAGASSSDEIARRLTLLDSQGQLRSGPFGIIEFDTPSSGIASPIFRNNPGFTGFGQTAGGAPEFVLPNLLIEDLSNVTRRVVP</sequence>
<proteinExistence type="predicted"/>
<dbReference type="InterPro" id="IPR029122">
    <property type="entry name" value="Ntox10"/>
</dbReference>
<evidence type="ECO:0000259" key="1">
    <source>
        <dbReference type="Pfam" id="PF15520"/>
    </source>
</evidence>
<dbReference type="EMBL" id="VIFK01000549">
    <property type="protein sequence ID" value="TQE92839.1"/>
    <property type="molecule type" value="Genomic_DNA"/>
</dbReference>